<proteinExistence type="predicted"/>
<feature type="region of interest" description="Disordered" evidence="1">
    <location>
        <begin position="59"/>
        <end position="79"/>
    </location>
</feature>
<dbReference type="HOGENOM" id="CLU_2605752_0_0_1"/>
<accession>G2Y6E7</accession>
<evidence type="ECO:0000313" key="2">
    <source>
        <dbReference type="EMBL" id="CCD48199.1"/>
    </source>
</evidence>
<feature type="compositionally biased region" description="Basic residues" evidence="1">
    <location>
        <begin position="1"/>
        <end position="12"/>
    </location>
</feature>
<organism evidence="2 3">
    <name type="scientific">Botryotinia fuckeliana (strain T4)</name>
    <name type="common">Noble rot fungus</name>
    <name type="synonym">Botrytis cinerea</name>
    <dbReference type="NCBI Taxonomy" id="999810"/>
    <lineage>
        <taxon>Eukaryota</taxon>
        <taxon>Fungi</taxon>
        <taxon>Dikarya</taxon>
        <taxon>Ascomycota</taxon>
        <taxon>Pezizomycotina</taxon>
        <taxon>Leotiomycetes</taxon>
        <taxon>Helotiales</taxon>
        <taxon>Sclerotiniaceae</taxon>
        <taxon>Botrytis</taxon>
    </lineage>
</organism>
<dbReference type="EMBL" id="FQ790292">
    <property type="protein sequence ID" value="CCD48199.1"/>
    <property type="molecule type" value="Genomic_DNA"/>
</dbReference>
<dbReference type="AlphaFoldDB" id="G2Y6E7"/>
<protein>
    <submittedName>
        <fullName evidence="2">Uncharacterized protein</fullName>
    </submittedName>
</protein>
<sequence>MKKKKRFQKLVRRPSTPTPIQTPKRTKRGSRSSPLSIQIKSLLPGLNSSLLAERNESKNGFTLGHRGSAHRPSWSLWLL</sequence>
<dbReference type="InParanoid" id="G2Y6E7"/>
<reference evidence="3" key="1">
    <citation type="journal article" date="2011" name="PLoS Genet.">
        <title>Genomic analysis of the necrotrophic fungal pathogens Sclerotinia sclerotiorum and Botrytis cinerea.</title>
        <authorList>
            <person name="Amselem J."/>
            <person name="Cuomo C.A."/>
            <person name="van Kan J.A."/>
            <person name="Viaud M."/>
            <person name="Benito E.P."/>
            <person name="Couloux A."/>
            <person name="Coutinho P.M."/>
            <person name="de Vries R.P."/>
            <person name="Dyer P.S."/>
            <person name="Fillinger S."/>
            <person name="Fournier E."/>
            <person name="Gout L."/>
            <person name="Hahn M."/>
            <person name="Kohn L."/>
            <person name="Lapalu N."/>
            <person name="Plummer K.M."/>
            <person name="Pradier J.M."/>
            <person name="Quevillon E."/>
            <person name="Sharon A."/>
            <person name="Simon A."/>
            <person name="ten Have A."/>
            <person name="Tudzynski B."/>
            <person name="Tudzynski P."/>
            <person name="Wincker P."/>
            <person name="Andrew M."/>
            <person name="Anthouard V."/>
            <person name="Beever R.E."/>
            <person name="Beffa R."/>
            <person name="Benoit I."/>
            <person name="Bouzid O."/>
            <person name="Brault B."/>
            <person name="Chen Z."/>
            <person name="Choquer M."/>
            <person name="Collemare J."/>
            <person name="Cotton P."/>
            <person name="Danchin E.G."/>
            <person name="Da Silva C."/>
            <person name="Gautier A."/>
            <person name="Giraud C."/>
            <person name="Giraud T."/>
            <person name="Gonzalez C."/>
            <person name="Grossetete S."/>
            <person name="Guldener U."/>
            <person name="Henrissat B."/>
            <person name="Howlett B.J."/>
            <person name="Kodira C."/>
            <person name="Kretschmer M."/>
            <person name="Lappartient A."/>
            <person name="Leroch M."/>
            <person name="Levis C."/>
            <person name="Mauceli E."/>
            <person name="Neuveglise C."/>
            <person name="Oeser B."/>
            <person name="Pearson M."/>
            <person name="Poulain J."/>
            <person name="Poussereau N."/>
            <person name="Quesneville H."/>
            <person name="Rascle C."/>
            <person name="Schumacher J."/>
            <person name="Segurens B."/>
            <person name="Sexton A."/>
            <person name="Silva E."/>
            <person name="Sirven C."/>
            <person name="Soanes D.M."/>
            <person name="Talbot N.J."/>
            <person name="Templeton M."/>
            <person name="Yandava C."/>
            <person name="Yarden O."/>
            <person name="Zeng Q."/>
            <person name="Rollins J.A."/>
            <person name="Lebrun M.H."/>
            <person name="Dickman M."/>
        </authorList>
    </citation>
    <scope>NUCLEOTIDE SEQUENCE [LARGE SCALE GENOMIC DNA]</scope>
    <source>
        <strain evidence="3">T4</strain>
    </source>
</reference>
<evidence type="ECO:0000256" key="1">
    <source>
        <dbReference type="SAM" id="MobiDB-lite"/>
    </source>
</evidence>
<gene>
    <name evidence="2" type="ORF">BofuT4_P034920.1</name>
</gene>
<evidence type="ECO:0000313" key="3">
    <source>
        <dbReference type="Proteomes" id="UP000008177"/>
    </source>
</evidence>
<feature type="region of interest" description="Disordered" evidence="1">
    <location>
        <begin position="1"/>
        <end position="35"/>
    </location>
</feature>
<name>G2Y6E7_BOTF4</name>
<dbReference type="Proteomes" id="UP000008177">
    <property type="component" value="Unplaced contigs"/>
</dbReference>